<dbReference type="Proteomes" id="UP000031366">
    <property type="component" value="Unassembled WGS sequence"/>
</dbReference>
<sequence>MKDNTVKLRQEVFASDAWKIIDWLEDDEIIKYLNERQNVGNSIRETIYRVNMPILTPLFNQYGSFFMITRDEKEPIGFLRLVPKGKIAEMVIVIGDKEEWGKGLGANAIKEGLKQAFFEWRVDEVIAKINFENERSKGAFKKVGFIKDKELTKEIQYAISIEQFLKLAA</sequence>
<accession>A0A0C1UAD5</accession>
<dbReference type="RefSeq" id="WP_039635849.1">
    <property type="nucleotide sequence ID" value="NZ_AYSO01000020.1"/>
</dbReference>
<evidence type="ECO:0000259" key="1">
    <source>
        <dbReference type="PROSITE" id="PS51186"/>
    </source>
</evidence>
<evidence type="ECO:0000313" key="3">
    <source>
        <dbReference type="Proteomes" id="UP000031366"/>
    </source>
</evidence>
<dbReference type="Pfam" id="PF13302">
    <property type="entry name" value="Acetyltransf_3"/>
    <property type="match status" value="1"/>
</dbReference>
<dbReference type="PANTHER" id="PTHR43415:SF3">
    <property type="entry name" value="GNAT-FAMILY ACETYLTRANSFERASE"/>
    <property type="match status" value="1"/>
</dbReference>
<dbReference type="Gene3D" id="3.40.630.30">
    <property type="match status" value="1"/>
</dbReference>
<protein>
    <submittedName>
        <fullName evidence="2">Acetyltransferase family protein</fullName>
    </submittedName>
</protein>
<organism evidence="2 3">
    <name type="scientific">Clostridium argentinense CDC 2741</name>
    <dbReference type="NCBI Taxonomy" id="1418104"/>
    <lineage>
        <taxon>Bacteria</taxon>
        <taxon>Bacillati</taxon>
        <taxon>Bacillota</taxon>
        <taxon>Clostridia</taxon>
        <taxon>Eubacteriales</taxon>
        <taxon>Clostridiaceae</taxon>
        <taxon>Clostridium</taxon>
    </lineage>
</organism>
<dbReference type="EMBL" id="AYSO01000020">
    <property type="protein sequence ID" value="KIE44510.1"/>
    <property type="molecule type" value="Genomic_DNA"/>
</dbReference>
<name>A0A0C1UAD5_9CLOT</name>
<dbReference type="SUPFAM" id="SSF55729">
    <property type="entry name" value="Acyl-CoA N-acyltransferases (Nat)"/>
    <property type="match status" value="1"/>
</dbReference>
<proteinExistence type="predicted"/>
<gene>
    <name evidence="2" type="ORF">U732_159</name>
</gene>
<dbReference type="PANTHER" id="PTHR43415">
    <property type="entry name" value="SPERMIDINE N(1)-ACETYLTRANSFERASE"/>
    <property type="match status" value="1"/>
</dbReference>
<dbReference type="PROSITE" id="PS51186">
    <property type="entry name" value="GNAT"/>
    <property type="match status" value="1"/>
</dbReference>
<keyword evidence="2" id="KW-0808">Transferase</keyword>
<dbReference type="STRING" id="29341.RSJ17_18285"/>
<evidence type="ECO:0000313" key="2">
    <source>
        <dbReference type="EMBL" id="KIE44510.1"/>
    </source>
</evidence>
<reference evidence="2 3" key="1">
    <citation type="journal article" date="2015" name="Infect. Genet. Evol.">
        <title>Genomic sequences of six botulinum neurotoxin-producing strains representing three clostridial species illustrate the mobility and diversity of botulinum neurotoxin genes.</title>
        <authorList>
            <person name="Smith T.J."/>
            <person name="Hill K.K."/>
            <person name="Xie G."/>
            <person name="Foley B.T."/>
            <person name="Williamson C.H."/>
            <person name="Foster J.T."/>
            <person name="Johnson S.L."/>
            <person name="Chertkov O."/>
            <person name="Teshima H."/>
            <person name="Gibbons H.S."/>
            <person name="Johnsky L.A."/>
            <person name="Karavis M.A."/>
            <person name="Smith L.A."/>
        </authorList>
    </citation>
    <scope>NUCLEOTIDE SEQUENCE [LARGE SCALE GENOMIC DNA]</scope>
    <source>
        <strain evidence="2 3">CDC 2741</strain>
    </source>
</reference>
<comment type="caution">
    <text evidence="2">The sequence shown here is derived from an EMBL/GenBank/DDBJ whole genome shotgun (WGS) entry which is preliminary data.</text>
</comment>
<dbReference type="AlphaFoldDB" id="A0A0C1UAD5"/>
<dbReference type="InterPro" id="IPR016181">
    <property type="entry name" value="Acyl_CoA_acyltransferase"/>
</dbReference>
<keyword evidence="3" id="KW-1185">Reference proteome</keyword>
<dbReference type="OrthoDB" id="9795206at2"/>
<feature type="domain" description="N-acetyltransferase" evidence="1">
    <location>
        <begin position="21"/>
        <end position="166"/>
    </location>
</feature>
<dbReference type="GO" id="GO:0016747">
    <property type="term" value="F:acyltransferase activity, transferring groups other than amino-acyl groups"/>
    <property type="evidence" value="ECO:0007669"/>
    <property type="project" value="InterPro"/>
</dbReference>
<dbReference type="InterPro" id="IPR000182">
    <property type="entry name" value="GNAT_dom"/>
</dbReference>